<accession>V9SI25</accession>
<organism evidence="1 2">
    <name type="scientific">Achromobacter phage JWDelta</name>
    <dbReference type="NCBI Taxonomy" id="1416008"/>
    <lineage>
        <taxon>Viruses</taxon>
        <taxon>Duplodnaviria</taxon>
        <taxon>Heunggongvirae</taxon>
        <taxon>Uroviricota</taxon>
        <taxon>Caudoviricetes</taxon>
        <taxon>Schitoviridae</taxon>
        <taxon>Rothmandenesvirinae</taxon>
        <taxon>Jwalphavirus</taxon>
        <taxon>Jwalphavirus jwalpha</taxon>
    </lineage>
</organism>
<protein>
    <submittedName>
        <fullName evidence="1">Uncharacterized protein</fullName>
    </submittedName>
</protein>
<reference evidence="1 2" key="1">
    <citation type="journal article" date="2014" name="Virol. J.">
        <title>First genome sequences of Achromobacter phages reveal new members of the N4 family.</title>
        <authorList>
            <person name="Wittmann J."/>
            <person name="Dreiseikelmann B."/>
            <person name="Rohde M."/>
            <person name="Meier-Kolthoff J.P."/>
            <person name="Bunk B."/>
            <person name="Rohde C."/>
        </authorList>
    </citation>
    <scope>NUCLEOTIDE SEQUENCE [LARGE SCALE GENOMIC DNA]</scope>
</reference>
<evidence type="ECO:0000313" key="2">
    <source>
        <dbReference type="Proteomes" id="UP000018886"/>
    </source>
</evidence>
<sequence length="86" mass="9976">MEVQFKDVKDGHLFLHNDRLFTKVTIVDKGTNAYGQKANKHVAIGSHTYVEELCTHAMCRKQGKLHFHRVNIWEADDANVFKTYMV</sequence>
<dbReference type="EMBL" id="KF787094">
    <property type="protein sequence ID" value="AHC56521.1"/>
    <property type="molecule type" value="Genomic_DNA"/>
</dbReference>
<gene>
    <name evidence="1" type="ORF">JJJA_0005</name>
</gene>
<evidence type="ECO:0000313" key="1">
    <source>
        <dbReference type="EMBL" id="AHC56521.1"/>
    </source>
</evidence>
<proteinExistence type="predicted"/>
<dbReference type="Proteomes" id="UP000018886">
    <property type="component" value="Segment"/>
</dbReference>
<name>V9SI25_9CAUD</name>